<evidence type="ECO:0000313" key="10">
    <source>
        <dbReference type="EMBL" id="MTW05595.1"/>
    </source>
</evidence>
<evidence type="ECO:0000256" key="7">
    <source>
        <dbReference type="ARBA" id="ARBA00035100"/>
    </source>
</evidence>
<dbReference type="Gene3D" id="3.30.565.10">
    <property type="entry name" value="Histidine kinase-like ATPase, C-terminal domain"/>
    <property type="match status" value="1"/>
</dbReference>
<feature type="domain" description="Protein kinase" evidence="8">
    <location>
        <begin position="7"/>
        <end position="269"/>
    </location>
</feature>
<dbReference type="PANTHER" id="PTHR43642">
    <property type="entry name" value="HYBRID SIGNAL TRANSDUCTION HISTIDINE KINASE G"/>
    <property type="match status" value="1"/>
</dbReference>
<dbReference type="InterPro" id="IPR041664">
    <property type="entry name" value="AAA_16"/>
</dbReference>
<dbReference type="PROSITE" id="PS50011">
    <property type="entry name" value="PROTEIN_KINASE_DOM"/>
    <property type="match status" value="1"/>
</dbReference>
<name>A0A6L6Q7M6_9BURK</name>
<gene>
    <name evidence="10" type="ORF">GM668_26310</name>
</gene>
<evidence type="ECO:0000259" key="8">
    <source>
        <dbReference type="PROSITE" id="PS50011"/>
    </source>
</evidence>
<dbReference type="InterPro" id="IPR011009">
    <property type="entry name" value="Kinase-like_dom_sf"/>
</dbReference>
<dbReference type="Pfam" id="PF00069">
    <property type="entry name" value="Pkinase"/>
    <property type="match status" value="1"/>
</dbReference>
<comment type="function">
    <text evidence="7">Involved in the transmission of sensory signals from the chemoreceptors to the flagellar motors. CheA is autophosphorylated; it can transfer its phosphate group to either CheB or CheY.</text>
</comment>
<evidence type="ECO:0000256" key="3">
    <source>
        <dbReference type="ARBA" id="ARBA00021495"/>
    </source>
</evidence>
<dbReference type="SUPFAM" id="SSF56112">
    <property type="entry name" value="Protein kinase-like (PK-like)"/>
    <property type="match status" value="1"/>
</dbReference>
<sequence>MQINSQFTLFEELYGSASTRIWRAAAVADGRPVVLKILSEDEASHQPHYAQFQREFQLMRTLHDVDGVNRAYALENVNDALMIVSEDIGGRSLAQLLEGGPLALAAGLPLAIRLADILAGVHAKGIIHKDLTPANIVWNRATGALRLIDFGIASQLDHERSGFQSVHELEGTLHYVSPEQTGRVNRGMDSRSDLYSLGVTLYHLFTGMLPFAGRAGIELVHAHIALTPKAPHQCNPAVPQPLSDIIMRLMAKNADDRYQSAAGLAHDLRLCSEALADATASAMPVQGFTLGAHDALGSFRIPGKLYGREREVEAIVAAFERAASGPAELLLVGGFAGSGKTALVHEVHQPLTQRHGGYIEGKFDQYQRDVPFYAWRMAFEGFCHQLLKEDEAVLGRWRERILRAVDGQGKVLAEVIPSIELVIGAQPDVIPLSGSQALNRLHYVFGAFLLAVCRAEHPLAVFIDDWQWADAGSLSLLEAVMAQPRLESLLLICAYRDNETPPSHPFSQAVARLRAVSAPVNMLEVQALAIEDVQQMVSDTLAGSPGCDALAQLLYGKTHGNAFFLRQLLAELHGSGALRYDLVQRQWHWHDENIAALAIADNVVSLMSAKIARQPGPVRQALLYASCIGDRFELATLAALLGQPPHEVAAELETALQAGILAPVGVKYRTARQPGHTDGVHYQFIHDRVRQAAHGMLGEDTRARLHHSIARQWLDSWDDSLRRARIFDIANQFNAGRALAQDARERGELAEVNLEAGKRARAAAAYSSAQAYFTLAIESGPAAIWEQQPSLAMELYLAAAETAFLAKDYPAMDQWVDEFLARRTDPVERAQALKIQVQACVAQNRLSDAVDVALHALSILGMPLQRTPRQLRVLCQVMATKLALRNRSIEQLQALPAMTDPSMLAVMDLLGLILPPAYWISEGLLALVVCKMVAVSLSHGHSPNAGYGFAWWGITECALLGNIELGVKFGEFANDLARRHNLNLQQPLFFAAWIIHKFRHPLRTTIPMFEETYALSLQKGDFEYASYARNNHMQALFHTACPLPDLLSRMEQAHADLQRFQVGSSLYWHAIWWQAAHNFVEPGDAPSLLNGEAYRESELLPQHQKANDASSLFLLYSAKLMLAIHFNESTNALSFARSARQYLKAGVGMHAFVLHHFHESLALLLHSTAADWAARRRVLRVVDGNQAKLKLWAHHAPDNYRYHWLLCEALRMKFKGKLDAAWQLLDEAIDCARSQGQLHEEALACEIAARAFMAQQRERLAGHYLRQALLMYERWGAEAKILQLSGEFAGLLATSTLHGEHTLQAGGRTITLRGGRTIGTGAMAQNAFDMQAVTSASQAISKEIRIADMVRTLLTIVVEHSGAQKALLMLRQGESWRVVANAEAGSDLGGESGIEVGTCDVLLDSGAQAMLPVSLAQYVRRTMRPQVLQDARQQSIFSGDPYLQRARPRSLLCEPIAHQGSLLGMLYLENTLTVGAFPEERLELLRVLAAQAAISLENARLYADMEARVRARTRELAESLETVRVTGEQVAALLDNAGQGFLSFGANMVVAPQYSRACETMLGQPPAGRHAGSLLFPSDPHSADLLADATARVLATDDPDRREVMLSLLPSEWTREGRQLSAAYAVLNTGRLMVTLTDVTEERRLAEQVAQEHGRLKMVHAAVAESAEFLDSVAAFRQFARDELPQLLAMPLPPQALLERVYREVHTYKGVLGQFCFQHAPQTLHIVESGLEALKEQGDALTLRGLADYVGSLALDQAVAADLAALESVLGPAFLSGGKRLSVTDEQARQMESLVMRLLRGEQVDMAEAGKRKLLMIGNLHKVAVRDALSSHDRTMAAVAARQRKLLAPLRFADTESVWLDPAVCRPFLRSLAHVFRNAVAHGIEAPQQRRAAGKPDAGQITCTIVRSDDWLTLEIADDGAGIDCAALRGKARERGLYDDVQLDAMGETGLLELVFADGVSTAARADQFSGRGVGLAAVRAETVKLGGKVTVASTRGQGTRFTFRLPLAALAATVESEVL</sequence>
<dbReference type="Gene3D" id="3.30.450.40">
    <property type="match status" value="1"/>
</dbReference>
<dbReference type="SMART" id="SM00387">
    <property type="entry name" value="HATPase_c"/>
    <property type="match status" value="1"/>
</dbReference>
<dbReference type="FunFam" id="3.30.565.10:FF:000016">
    <property type="entry name" value="Chemotaxis protein CheA, putative"/>
    <property type="match status" value="1"/>
</dbReference>
<dbReference type="RefSeq" id="WP_155441943.1">
    <property type="nucleotide sequence ID" value="NZ_WNLA01000026.1"/>
</dbReference>
<protein>
    <recommendedName>
        <fullName evidence="3">Chemotaxis protein CheA</fullName>
        <ecNumber evidence="2">2.7.13.3</ecNumber>
    </recommendedName>
</protein>
<comment type="catalytic activity">
    <reaction evidence="1">
        <text>ATP + protein L-histidine = ADP + protein N-phospho-L-histidine.</text>
        <dbReference type="EC" id="2.7.13.3"/>
    </reaction>
</comment>
<evidence type="ECO:0000256" key="6">
    <source>
        <dbReference type="ARBA" id="ARBA00022777"/>
    </source>
</evidence>
<dbReference type="PANTHER" id="PTHR43642:SF1">
    <property type="entry name" value="HYBRID SIGNAL TRANSDUCTION HISTIDINE KINASE G"/>
    <property type="match status" value="1"/>
</dbReference>
<dbReference type="InterPro" id="IPR005467">
    <property type="entry name" value="His_kinase_dom"/>
</dbReference>
<dbReference type="InterPro" id="IPR000719">
    <property type="entry name" value="Prot_kinase_dom"/>
</dbReference>
<keyword evidence="4" id="KW-0597">Phosphoprotein</keyword>
<feature type="domain" description="Histidine kinase" evidence="9">
    <location>
        <begin position="1872"/>
        <end position="2010"/>
    </location>
</feature>
<dbReference type="OrthoDB" id="9801841at2"/>
<dbReference type="EMBL" id="WNLA01000026">
    <property type="protein sequence ID" value="MTW05595.1"/>
    <property type="molecule type" value="Genomic_DNA"/>
</dbReference>
<dbReference type="InterPro" id="IPR004358">
    <property type="entry name" value="Sig_transdc_His_kin-like_C"/>
</dbReference>
<dbReference type="Proteomes" id="UP000484015">
    <property type="component" value="Unassembled WGS sequence"/>
</dbReference>
<dbReference type="Pfam" id="PF01590">
    <property type="entry name" value="GAF"/>
    <property type="match status" value="1"/>
</dbReference>
<keyword evidence="5" id="KW-0808">Transferase</keyword>
<dbReference type="SUPFAM" id="SSF55781">
    <property type="entry name" value="GAF domain-like"/>
    <property type="match status" value="1"/>
</dbReference>
<dbReference type="InterPro" id="IPR003594">
    <property type="entry name" value="HATPase_dom"/>
</dbReference>
<keyword evidence="6" id="KW-0418">Kinase</keyword>
<dbReference type="SUPFAM" id="SSF52540">
    <property type="entry name" value="P-loop containing nucleoside triphosphate hydrolases"/>
    <property type="match status" value="1"/>
</dbReference>
<dbReference type="SMART" id="SM00065">
    <property type="entry name" value="GAF"/>
    <property type="match status" value="1"/>
</dbReference>
<dbReference type="EC" id="2.7.13.3" evidence="2"/>
<dbReference type="GO" id="GO:0004673">
    <property type="term" value="F:protein histidine kinase activity"/>
    <property type="evidence" value="ECO:0007669"/>
    <property type="project" value="UniProtKB-EC"/>
</dbReference>
<evidence type="ECO:0000256" key="2">
    <source>
        <dbReference type="ARBA" id="ARBA00012438"/>
    </source>
</evidence>
<dbReference type="Gene3D" id="1.10.510.10">
    <property type="entry name" value="Transferase(Phosphotransferase) domain 1"/>
    <property type="match status" value="1"/>
</dbReference>
<dbReference type="Pfam" id="PF13191">
    <property type="entry name" value="AAA_16"/>
    <property type="match status" value="1"/>
</dbReference>
<dbReference type="InterPro" id="IPR003018">
    <property type="entry name" value="GAF"/>
</dbReference>
<accession>A0A6L6Q7M6</accession>
<dbReference type="InterPro" id="IPR029016">
    <property type="entry name" value="GAF-like_dom_sf"/>
</dbReference>
<dbReference type="InterPro" id="IPR027417">
    <property type="entry name" value="P-loop_NTPase"/>
</dbReference>
<dbReference type="PRINTS" id="PR00344">
    <property type="entry name" value="BCTRLSENSOR"/>
</dbReference>
<evidence type="ECO:0000259" key="9">
    <source>
        <dbReference type="PROSITE" id="PS50109"/>
    </source>
</evidence>
<keyword evidence="11" id="KW-1185">Reference proteome</keyword>
<comment type="caution">
    <text evidence="10">The sequence shown here is derived from an EMBL/GenBank/DDBJ whole genome shotgun (WGS) entry which is preliminary data.</text>
</comment>
<proteinExistence type="predicted"/>
<dbReference type="SUPFAM" id="SSF55874">
    <property type="entry name" value="ATPase domain of HSP90 chaperone/DNA topoisomerase II/histidine kinase"/>
    <property type="match status" value="1"/>
</dbReference>
<dbReference type="GO" id="GO:0005524">
    <property type="term" value="F:ATP binding"/>
    <property type="evidence" value="ECO:0007669"/>
    <property type="project" value="InterPro"/>
</dbReference>
<dbReference type="Gene3D" id="3.40.50.300">
    <property type="entry name" value="P-loop containing nucleotide triphosphate hydrolases"/>
    <property type="match status" value="1"/>
</dbReference>
<dbReference type="InterPro" id="IPR036890">
    <property type="entry name" value="HATPase_C_sf"/>
</dbReference>
<organism evidence="10 11">
    <name type="scientific">Pseudoduganella ginsengisoli</name>
    <dbReference type="NCBI Taxonomy" id="1462440"/>
    <lineage>
        <taxon>Bacteria</taxon>
        <taxon>Pseudomonadati</taxon>
        <taxon>Pseudomonadota</taxon>
        <taxon>Betaproteobacteria</taxon>
        <taxon>Burkholderiales</taxon>
        <taxon>Oxalobacteraceae</taxon>
        <taxon>Telluria group</taxon>
        <taxon>Pseudoduganella</taxon>
    </lineage>
</organism>
<evidence type="ECO:0000313" key="11">
    <source>
        <dbReference type="Proteomes" id="UP000484015"/>
    </source>
</evidence>
<dbReference type="InterPro" id="IPR053159">
    <property type="entry name" value="Hybrid_Histidine_Kinase"/>
</dbReference>
<evidence type="ECO:0000256" key="1">
    <source>
        <dbReference type="ARBA" id="ARBA00000085"/>
    </source>
</evidence>
<dbReference type="CDD" id="cd14014">
    <property type="entry name" value="STKc_PknB_like"/>
    <property type="match status" value="1"/>
</dbReference>
<dbReference type="Pfam" id="PF02518">
    <property type="entry name" value="HATPase_c"/>
    <property type="match status" value="1"/>
</dbReference>
<evidence type="ECO:0000256" key="4">
    <source>
        <dbReference type="ARBA" id="ARBA00022553"/>
    </source>
</evidence>
<dbReference type="PROSITE" id="PS50109">
    <property type="entry name" value="HIS_KIN"/>
    <property type="match status" value="1"/>
</dbReference>
<evidence type="ECO:0000256" key="5">
    <source>
        <dbReference type="ARBA" id="ARBA00022679"/>
    </source>
</evidence>
<reference evidence="10 11" key="1">
    <citation type="submission" date="2019-11" db="EMBL/GenBank/DDBJ databases">
        <title>Type strains purchased from KCTC, JCM and DSMZ.</title>
        <authorList>
            <person name="Lu H."/>
        </authorList>
    </citation>
    <scope>NUCLEOTIDE SEQUENCE [LARGE SCALE GENOMIC DNA]</scope>
    <source>
        <strain evidence="10 11">KCTC 42409</strain>
    </source>
</reference>